<dbReference type="OMA" id="LAYECIS"/>
<feature type="domain" description="Phorbol-ester/DAG-type" evidence="7">
    <location>
        <begin position="237"/>
        <end position="284"/>
    </location>
</feature>
<gene>
    <name evidence="9" type="ORF">Csa_3G859650</name>
</gene>
<evidence type="ECO:0000256" key="5">
    <source>
        <dbReference type="ARBA" id="ARBA00022771"/>
    </source>
</evidence>
<keyword evidence="4" id="KW-0677">Repeat</keyword>
<dbReference type="PROSITE" id="PS51752">
    <property type="entry name" value="JACALIN_LECTIN"/>
    <property type="match status" value="1"/>
</dbReference>
<evidence type="ECO:0000313" key="9">
    <source>
        <dbReference type="EMBL" id="KGN59978.1"/>
    </source>
</evidence>
<dbReference type="SMART" id="SM00249">
    <property type="entry name" value="PHD"/>
    <property type="match status" value="4"/>
</dbReference>
<evidence type="ECO:0000256" key="6">
    <source>
        <dbReference type="ARBA" id="ARBA00022833"/>
    </source>
</evidence>
<reference evidence="9 10" key="1">
    <citation type="journal article" date="2009" name="Nat. Genet.">
        <title>The genome of the cucumber, Cucumis sativus L.</title>
        <authorList>
            <person name="Huang S."/>
            <person name="Li R."/>
            <person name="Zhang Z."/>
            <person name="Li L."/>
            <person name="Gu X."/>
            <person name="Fan W."/>
            <person name="Lucas W.J."/>
            <person name="Wang X."/>
            <person name="Xie B."/>
            <person name="Ni P."/>
            <person name="Ren Y."/>
            <person name="Zhu H."/>
            <person name="Li J."/>
            <person name="Lin K."/>
            <person name="Jin W."/>
            <person name="Fei Z."/>
            <person name="Li G."/>
            <person name="Staub J."/>
            <person name="Kilian A."/>
            <person name="van der Vossen E.A."/>
            <person name="Wu Y."/>
            <person name="Guo J."/>
            <person name="He J."/>
            <person name="Jia Z."/>
            <person name="Ren Y."/>
            <person name="Tian G."/>
            <person name="Lu Y."/>
            <person name="Ruan J."/>
            <person name="Qian W."/>
            <person name="Wang M."/>
            <person name="Huang Q."/>
            <person name="Li B."/>
            <person name="Xuan Z."/>
            <person name="Cao J."/>
            <person name="Asan"/>
            <person name="Wu Z."/>
            <person name="Zhang J."/>
            <person name="Cai Q."/>
            <person name="Bai Y."/>
            <person name="Zhao B."/>
            <person name="Han Y."/>
            <person name="Li Y."/>
            <person name="Li X."/>
            <person name="Wang S."/>
            <person name="Shi Q."/>
            <person name="Liu S."/>
            <person name="Cho W.K."/>
            <person name="Kim J.Y."/>
            <person name="Xu Y."/>
            <person name="Heller-Uszynska K."/>
            <person name="Miao H."/>
            <person name="Cheng Z."/>
            <person name="Zhang S."/>
            <person name="Wu J."/>
            <person name="Yang Y."/>
            <person name="Kang H."/>
            <person name="Li M."/>
            <person name="Liang H."/>
            <person name="Ren X."/>
            <person name="Shi Z."/>
            <person name="Wen M."/>
            <person name="Jian M."/>
            <person name="Yang H."/>
            <person name="Zhang G."/>
            <person name="Yang Z."/>
            <person name="Chen R."/>
            <person name="Liu S."/>
            <person name="Li J."/>
            <person name="Ma L."/>
            <person name="Liu H."/>
            <person name="Zhou Y."/>
            <person name="Zhao J."/>
            <person name="Fang X."/>
            <person name="Li G."/>
            <person name="Fang L."/>
            <person name="Li Y."/>
            <person name="Liu D."/>
            <person name="Zheng H."/>
            <person name="Zhang Y."/>
            <person name="Qin N."/>
            <person name="Li Z."/>
            <person name="Yang G."/>
            <person name="Yang S."/>
            <person name="Bolund L."/>
            <person name="Kristiansen K."/>
            <person name="Zheng H."/>
            <person name="Li S."/>
            <person name="Zhang X."/>
            <person name="Yang H."/>
            <person name="Wang J."/>
            <person name="Sun R."/>
            <person name="Zhang B."/>
            <person name="Jiang S."/>
            <person name="Wang J."/>
            <person name="Du Y."/>
            <person name="Li S."/>
        </authorList>
    </citation>
    <scope>NUCLEOTIDE SEQUENCE [LARGE SCALE GENOMIC DNA]</scope>
    <source>
        <strain evidence="10">cv. 9930</strain>
    </source>
</reference>
<dbReference type="Pfam" id="PF01419">
    <property type="entry name" value="Jacalin"/>
    <property type="match status" value="1"/>
</dbReference>
<dbReference type="PROSITE" id="PS50081">
    <property type="entry name" value="ZF_DAG_PE_2"/>
    <property type="match status" value="1"/>
</dbReference>
<dbReference type="Gramene" id="KGN59978">
    <property type="protein sequence ID" value="KGN59978"/>
    <property type="gene ID" value="Csa_3G859650"/>
</dbReference>
<keyword evidence="6" id="KW-0862">Zinc</keyword>
<evidence type="ECO:0000259" key="8">
    <source>
        <dbReference type="PROSITE" id="PS51752"/>
    </source>
</evidence>
<evidence type="ECO:0000256" key="1">
    <source>
        <dbReference type="ARBA" id="ARBA00006568"/>
    </source>
</evidence>
<dbReference type="InterPro" id="IPR004146">
    <property type="entry name" value="DC1"/>
</dbReference>
<sequence length="829" mass="94752">MDFDLLNHPHPHPLFFLEQSKNDEVVFCTRCRRQLRPPAFTCSDSLCNFHIHQSCIDLPPQIHNRFHPQHLLSRTTNNYHCVPCSQMPSGDVYICSQCCFQIDVKCAIADTKASGLRRMNGNEFRHFSHPHTLTLLQPEQNRETDEIDCLVCGLFIKSGSSYYLCSFGDSRFHQQCAELPREMLNSDFHEHPLFLLPSSPPQTICNSCKNDCGEFVYNCSLCDFNLHIACLQSFKHKHSFTKYRNRTQFFCRACGEKGDGFSWYCIICHLSVHEKCAKMPLTLRIFGHRLHDLSLTYFRDRVDFVGNKIDCKICGEKIRTKYAAYGCYKYNCNYFVHLDCALTQRIDFNSTVDALDSTNDEDVKIEISGSEIQHFIHHHSLNLFSSEEELGQDRVCDGCMKRLSGPSYGCEECDFFVHKECLELPRKKRNFIHQHSLDLISIPNFVFQCQACLKYFNGFAYHCKTCLSTFDTRCTSIKIPFKHPAHQHPLSLDRTNEDHKCEGCGEGVKHKVAFRCVDCDFHLDAGCATLPLGVRYRFDPHPLDLTFFENEEEEEYCCEICEEKRDPGPWFYGCQKCNFAAHLDCAVGMFPYVKLKKHEAHKHTMKLGVKGREEDCMACGESCAEDLAYECISNCKFKVHATGPCYHSQVVMGSLAFTNRCFYSRGVGLPQHTIQNERIIIKIGPYGGGGGTAWKEKIFTSIRAFAIDHAAWIYSIQFHYEKNGQLIWSVKHGGDGGSKSEVVFDHPDEYIVSIHGYYSSLRNWGFSGSIVRSLTLETNKRSYGPFGEEDGTEFSIPTGKKFCGLHGRAGSFLDSIGGYAFSTRHPHPL</sequence>
<dbReference type="InterPro" id="IPR033734">
    <property type="entry name" value="Jacalin-like_lectin_dom_plant"/>
</dbReference>
<comment type="similarity">
    <text evidence="1">Belongs to the jacalin lectin family.</text>
</comment>
<dbReference type="PANTHER" id="PTHR32410">
    <property type="entry name" value="CYSTEINE/HISTIDINE-RICH C1 DOMAIN FAMILY PROTEIN"/>
    <property type="match status" value="1"/>
</dbReference>
<keyword evidence="3" id="KW-0430">Lectin</keyword>
<keyword evidence="2" id="KW-0479">Metal-binding</keyword>
<reference evidence="9 10" key="3">
    <citation type="journal article" date="2010" name="BMC Genomics">
        <title>Transcriptome sequencing and comparative analysis of cucumber flowers with different sex types.</title>
        <authorList>
            <person name="Guo S."/>
            <person name="Zheng Y."/>
            <person name="Joung J.G."/>
            <person name="Liu S."/>
            <person name="Zhang Z."/>
            <person name="Crasta O.R."/>
            <person name="Sobral B.W."/>
            <person name="Xu Y."/>
            <person name="Huang S."/>
            <person name="Fei Z."/>
        </authorList>
    </citation>
    <scope>NUCLEOTIDE SEQUENCE [LARGE SCALE GENOMIC DNA]</scope>
    <source>
        <strain evidence="10">cv. 9930</strain>
    </source>
</reference>
<evidence type="ECO:0000313" key="10">
    <source>
        <dbReference type="Proteomes" id="UP000029981"/>
    </source>
</evidence>
<dbReference type="GO" id="GO:0008270">
    <property type="term" value="F:zinc ion binding"/>
    <property type="evidence" value="ECO:0007669"/>
    <property type="project" value="UniProtKB-KW"/>
</dbReference>
<dbReference type="SUPFAM" id="SSF51101">
    <property type="entry name" value="Mannose-binding lectins"/>
    <property type="match status" value="1"/>
</dbReference>
<dbReference type="GO" id="GO:0005537">
    <property type="term" value="F:D-mannose binding"/>
    <property type="evidence" value="ECO:0007669"/>
    <property type="project" value="UniProtKB-ARBA"/>
</dbReference>
<organism evidence="9 10">
    <name type="scientific">Cucumis sativus</name>
    <name type="common">Cucumber</name>
    <dbReference type="NCBI Taxonomy" id="3659"/>
    <lineage>
        <taxon>Eukaryota</taxon>
        <taxon>Viridiplantae</taxon>
        <taxon>Streptophyta</taxon>
        <taxon>Embryophyta</taxon>
        <taxon>Tracheophyta</taxon>
        <taxon>Spermatophyta</taxon>
        <taxon>Magnoliopsida</taxon>
        <taxon>eudicotyledons</taxon>
        <taxon>Gunneridae</taxon>
        <taxon>Pentapetalae</taxon>
        <taxon>rosids</taxon>
        <taxon>fabids</taxon>
        <taxon>Cucurbitales</taxon>
        <taxon>Cucurbitaceae</taxon>
        <taxon>Benincaseae</taxon>
        <taxon>Cucumis</taxon>
    </lineage>
</organism>
<dbReference type="OrthoDB" id="938199at2759"/>
<dbReference type="SMART" id="SM00109">
    <property type="entry name" value="C1"/>
    <property type="match status" value="5"/>
</dbReference>
<keyword evidence="5" id="KW-0863">Zinc-finger</keyword>
<dbReference type="eggNOG" id="ENOG502RANS">
    <property type="taxonomic scope" value="Eukaryota"/>
</dbReference>
<feature type="domain" description="Jacalin-type lectin" evidence="8">
    <location>
        <begin position="680"/>
        <end position="822"/>
    </location>
</feature>
<evidence type="ECO:0008006" key="11">
    <source>
        <dbReference type="Google" id="ProtNLM"/>
    </source>
</evidence>
<evidence type="ECO:0000256" key="2">
    <source>
        <dbReference type="ARBA" id="ARBA00022723"/>
    </source>
</evidence>
<dbReference type="InterPro" id="IPR002219">
    <property type="entry name" value="PKC_DAG/PE"/>
</dbReference>
<dbReference type="InterPro" id="IPR001229">
    <property type="entry name" value="Jacalin-like_lectin_dom"/>
</dbReference>
<dbReference type="InterPro" id="IPR053192">
    <property type="entry name" value="Vacuole_Formation_Reg"/>
</dbReference>
<evidence type="ECO:0000259" key="7">
    <source>
        <dbReference type="PROSITE" id="PS50081"/>
    </source>
</evidence>
<dbReference type="InterPro" id="IPR001965">
    <property type="entry name" value="Znf_PHD"/>
</dbReference>
<proteinExistence type="inferred from homology"/>
<dbReference type="InterPro" id="IPR036404">
    <property type="entry name" value="Jacalin-like_lectin_dom_sf"/>
</dbReference>
<dbReference type="Proteomes" id="UP000029981">
    <property type="component" value="Chromosome 3"/>
</dbReference>
<evidence type="ECO:0000256" key="4">
    <source>
        <dbReference type="ARBA" id="ARBA00022737"/>
    </source>
</evidence>
<dbReference type="GO" id="GO:0005536">
    <property type="term" value="F:D-glucose binding"/>
    <property type="evidence" value="ECO:0007669"/>
    <property type="project" value="UniProtKB-ARBA"/>
</dbReference>
<dbReference type="InterPro" id="IPR046349">
    <property type="entry name" value="C1-like_sf"/>
</dbReference>
<dbReference type="Pfam" id="PF03107">
    <property type="entry name" value="C1_2"/>
    <property type="match status" value="8"/>
</dbReference>
<dbReference type="CDD" id="cd09612">
    <property type="entry name" value="Jacalin"/>
    <property type="match status" value="1"/>
</dbReference>
<dbReference type="SMART" id="SM00915">
    <property type="entry name" value="Jacalin"/>
    <property type="match status" value="1"/>
</dbReference>
<evidence type="ECO:0000256" key="3">
    <source>
        <dbReference type="ARBA" id="ARBA00022734"/>
    </source>
</evidence>
<dbReference type="Gene3D" id="2.100.10.30">
    <property type="entry name" value="Jacalin-like lectin domain"/>
    <property type="match status" value="1"/>
</dbReference>
<reference evidence="9 10" key="4">
    <citation type="journal article" date="2011" name="BMC Genomics">
        <title>RNA-Seq improves annotation of protein-coding genes in the cucumber genome.</title>
        <authorList>
            <person name="Li Z."/>
            <person name="Zhang Z."/>
            <person name="Yan P."/>
            <person name="Huang S."/>
            <person name="Fei Z."/>
            <person name="Lin K."/>
        </authorList>
    </citation>
    <scope>NUCLEOTIDE SEQUENCE [LARGE SCALE GENOMIC DNA]</scope>
    <source>
        <strain evidence="10">cv. 9930</strain>
    </source>
</reference>
<dbReference type="Gene3D" id="3.30.60.20">
    <property type="match status" value="1"/>
</dbReference>
<dbReference type="SUPFAM" id="SSF57889">
    <property type="entry name" value="Cysteine-rich domain"/>
    <property type="match status" value="5"/>
</dbReference>
<reference evidence="9 10" key="2">
    <citation type="journal article" date="2009" name="PLoS ONE">
        <title>An integrated genetic and cytogenetic map of the cucumber genome.</title>
        <authorList>
            <person name="Ren Y."/>
            <person name="Zhang Z."/>
            <person name="Liu J."/>
            <person name="Staub J.E."/>
            <person name="Han Y."/>
            <person name="Cheng Z."/>
            <person name="Li X."/>
            <person name="Lu J."/>
            <person name="Miao H."/>
            <person name="Kang H."/>
            <person name="Xie B."/>
            <person name="Gu X."/>
            <person name="Wang X."/>
            <person name="Du Y."/>
            <person name="Jin W."/>
            <person name="Huang S."/>
        </authorList>
    </citation>
    <scope>NUCLEOTIDE SEQUENCE [LARGE SCALE GENOMIC DNA]</scope>
    <source>
        <strain evidence="10">cv. 9930</strain>
    </source>
</reference>
<keyword evidence="10" id="KW-1185">Reference proteome</keyword>
<name>A0A0A0LDY9_CUCSA</name>
<dbReference type="FunFam" id="2.100.10.30:FF:000001">
    <property type="entry name" value="Jacalin-related lectin 33"/>
    <property type="match status" value="1"/>
</dbReference>
<accession>A0A0A0LDY9</accession>
<dbReference type="KEGG" id="csv:101206314"/>
<protein>
    <recommendedName>
        <fullName evidence="11">Phorbol-ester/DAG-type domain-containing protein</fullName>
    </recommendedName>
</protein>
<dbReference type="EMBL" id="CM002924">
    <property type="protein sequence ID" value="KGN59978.1"/>
    <property type="molecule type" value="Genomic_DNA"/>
</dbReference>
<dbReference type="PANTHER" id="PTHR32410:SF216">
    <property type="entry name" value="PHORBOL-ESTER_DAG-TYPE DOMAIN-CONTAINING PROTEIN"/>
    <property type="match status" value="1"/>
</dbReference>
<dbReference type="AlphaFoldDB" id="A0A0A0LDY9"/>